<dbReference type="Proteomes" id="UP000033881">
    <property type="component" value="Unassembled WGS sequence"/>
</dbReference>
<dbReference type="EMBL" id="LBWB01000016">
    <property type="protein sequence ID" value="KKR00148.1"/>
    <property type="molecule type" value="Genomic_DNA"/>
</dbReference>
<protein>
    <submittedName>
        <fullName evidence="1">Uncharacterized protein</fullName>
    </submittedName>
</protein>
<organism evidence="1 2">
    <name type="scientific">Candidatus Woesebacteria bacterium GW2011_GWB1_39_12</name>
    <dbReference type="NCBI Taxonomy" id="1618574"/>
    <lineage>
        <taxon>Bacteria</taxon>
        <taxon>Candidatus Woeseibacteriota</taxon>
    </lineage>
</organism>
<reference evidence="1 2" key="1">
    <citation type="journal article" date="2015" name="Nature">
        <title>rRNA introns, odd ribosomes, and small enigmatic genomes across a large radiation of phyla.</title>
        <authorList>
            <person name="Brown C.T."/>
            <person name="Hug L.A."/>
            <person name="Thomas B.C."/>
            <person name="Sharon I."/>
            <person name="Castelle C.J."/>
            <person name="Singh A."/>
            <person name="Wilkins M.J."/>
            <person name="Williams K.H."/>
            <person name="Banfield J.F."/>
        </authorList>
    </citation>
    <scope>NUCLEOTIDE SEQUENCE [LARGE SCALE GENOMIC DNA]</scope>
</reference>
<comment type="caution">
    <text evidence="1">The sequence shown here is derived from an EMBL/GenBank/DDBJ whole genome shotgun (WGS) entry which is preliminary data.</text>
</comment>
<proteinExistence type="predicted"/>
<dbReference type="AlphaFoldDB" id="A0A0G0MAF1"/>
<evidence type="ECO:0000313" key="2">
    <source>
        <dbReference type="Proteomes" id="UP000033881"/>
    </source>
</evidence>
<accession>A0A0G0MAF1</accession>
<dbReference type="STRING" id="1618574.UT24_C0016G0037"/>
<sequence>MKLSKKELKEVRECKYCDGVAMHRTECWLKSFQMIPTDLPDLTPIRKLKVTKLKILK</sequence>
<gene>
    <name evidence="1" type="ORF">UT24_C0016G0037</name>
</gene>
<name>A0A0G0MAF1_9BACT</name>
<evidence type="ECO:0000313" key="1">
    <source>
        <dbReference type="EMBL" id="KKR00148.1"/>
    </source>
</evidence>